<dbReference type="Proteomes" id="UP001152759">
    <property type="component" value="Chromosome 3"/>
</dbReference>
<dbReference type="PANTHER" id="PTHR10380:SF206">
    <property type="entry name" value="GH27759P"/>
    <property type="match status" value="1"/>
</dbReference>
<sequence>MIQNNLLILILSAISTFLALAIIEISSAKIEGGWDTDPKTQYHIQTDEGPERYFRYQTMSGQYRKEKRLPDGTVVGSYGWVDPDGYLRLRDYIADDKGYRIVKTKKVFVGKEAPIGNAVASAKYVPSQGGVGVENAQLKPQPPVYKSSYDSSALLRFPTTLEPSSTPISLADYLKSKESPNAIPVSDYLHERKQQVQDYLRFGERKQEPEVVVTPNAYPKPENYSPLSQDYVQPITFRPYFNTKTYNDNTLDNAILDSSYDGVAMTHNGFRYYLPRHYHEEESPNSYQRAGSFGYIDPFGIRRVIYYNTSPGSGFKVRKNNRYVGFNSTPYDPRF</sequence>
<proteinExistence type="predicted"/>
<keyword evidence="4" id="KW-1185">Reference proteome</keyword>
<dbReference type="GO" id="GO:0062129">
    <property type="term" value="C:chitin-based extracellular matrix"/>
    <property type="evidence" value="ECO:0007669"/>
    <property type="project" value="TreeGrafter"/>
</dbReference>
<dbReference type="PROSITE" id="PS51155">
    <property type="entry name" value="CHIT_BIND_RR_2"/>
    <property type="match status" value="2"/>
</dbReference>
<feature type="chain" id="PRO_5040118823" description="Cuticular protein" evidence="2">
    <location>
        <begin position="22"/>
        <end position="335"/>
    </location>
</feature>
<evidence type="ECO:0008006" key="5">
    <source>
        <dbReference type="Google" id="ProtNLM"/>
    </source>
</evidence>
<dbReference type="OrthoDB" id="8251006at2759"/>
<accession>A0A9P0G1X6</accession>
<organism evidence="3 4">
    <name type="scientific">Bemisia tabaci</name>
    <name type="common">Sweetpotato whitefly</name>
    <name type="synonym">Aleurodes tabaci</name>
    <dbReference type="NCBI Taxonomy" id="7038"/>
    <lineage>
        <taxon>Eukaryota</taxon>
        <taxon>Metazoa</taxon>
        <taxon>Ecdysozoa</taxon>
        <taxon>Arthropoda</taxon>
        <taxon>Hexapoda</taxon>
        <taxon>Insecta</taxon>
        <taxon>Pterygota</taxon>
        <taxon>Neoptera</taxon>
        <taxon>Paraneoptera</taxon>
        <taxon>Hemiptera</taxon>
        <taxon>Sternorrhyncha</taxon>
        <taxon>Aleyrodoidea</taxon>
        <taxon>Aleyrodidae</taxon>
        <taxon>Aleyrodinae</taxon>
        <taxon>Bemisia</taxon>
    </lineage>
</organism>
<keyword evidence="2" id="KW-0732">Signal</keyword>
<dbReference type="Pfam" id="PF00379">
    <property type="entry name" value="Chitin_bind_4"/>
    <property type="match status" value="1"/>
</dbReference>
<evidence type="ECO:0000313" key="3">
    <source>
        <dbReference type="EMBL" id="CAH0769292.1"/>
    </source>
</evidence>
<reference evidence="3" key="1">
    <citation type="submission" date="2021-12" db="EMBL/GenBank/DDBJ databases">
        <authorList>
            <person name="King R."/>
        </authorList>
    </citation>
    <scope>NUCLEOTIDE SEQUENCE</scope>
</reference>
<protein>
    <recommendedName>
        <fullName evidence="5">Cuticular protein</fullName>
    </recommendedName>
</protein>
<evidence type="ECO:0000256" key="2">
    <source>
        <dbReference type="SAM" id="SignalP"/>
    </source>
</evidence>
<keyword evidence="1" id="KW-0193">Cuticle</keyword>
<evidence type="ECO:0000256" key="1">
    <source>
        <dbReference type="PROSITE-ProRule" id="PRU00497"/>
    </source>
</evidence>
<dbReference type="KEGG" id="btab:109030698"/>
<dbReference type="PANTHER" id="PTHR10380">
    <property type="entry name" value="CUTICLE PROTEIN"/>
    <property type="match status" value="1"/>
</dbReference>
<name>A0A9P0G1X6_BEMTA</name>
<dbReference type="InterPro" id="IPR050468">
    <property type="entry name" value="Cuticle_Struct_Prot"/>
</dbReference>
<dbReference type="EMBL" id="OU963864">
    <property type="protein sequence ID" value="CAH0769292.1"/>
    <property type="molecule type" value="Genomic_DNA"/>
</dbReference>
<dbReference type="GO" id="GO:0008010">
    <property type="term" value="F:structural constituent of chitin-based larval cuticle"/>
    <property type="evidence" value="ECO:0007669"/>
    <property type="project" value="TreeGrafter"/>
</dbReference>
<feature type="signal peptide" evidence="2">
    <location>
        <begin position="1"/>
        <end position="21"/>
    </location>
</feature>
<dbReference type="InterPro" id="IPR000618">
    <property type="entry name" value="Insect_cuticle"/>
</dbReference>
<gene>
    <name evidence="3" type="ORF">BEMITA_LOCUS6319</name>
</gene>
<dbReference type="AlphaFoldDB" id="A0A9P0G1X6"/>
<evidence type="ECO:0000313" key="4">
    <source>
        <dbReference type="Proteomes" id="UP001152759"/>
    </source>
</evidence>